<dbReference type="EMBL" id="KN549305">
    <property type="protein sequence ID" value="KHJ98489.1"/>
    <property type="molecule type" value="Genomic_DNA"/>
</dbReference>
<proteinExistence type="predicted"/>
<dbReference type="Proteomes" id="UP000053660">
    <property type="component" value="Unassembled WGS sequence"/>
</dbReference>
<evidence type="ECO:0000313" key="1">
    <source>
        <dbReference type="EMBL" id="KHJ98489.1"/>
    </source>
</evidence>
<dbReference type="AlphaFoldDB" id="A0A0B1TMK0"/>
<gene>
    <name evidence="1" type="ORF">OESDEN_01525</name>
</gene>
<evidence type="ECO:0000313" key="2">
    <source>
        <dbReference type="Proteomes" id="UP000053660"/>
    </source>
</evidence>
<reference evidence="1 2" key="1">
    <citation type="submission" date="2014-03" db="EMBL/GenBank/DDBJ databases">
        <title>Draft genome of the hookworm Oesophagostomum dentatum.</title>
        <authorList>
            <person name="Mitreva M."/>
        </authorList>
    </citation>
    <scope>NUCLEOTIDE SEQUENCE [LARGE SCALE GENOMIC DNA]</scope>
    <source>
        <strain evidence="1 2">OD-Hann</strain>
    </source>
</reference>
<accession>A0A0B1TMK0</accession>
<keyword evidence="2" id="KW-1185">Reference proteome</keyword>
<name>A0A0B1TMK0_OESDE</name>
<protein>
    <recommendedName>
        <fullName evidence="3">Chitin-binding type-2 domain-containing protein</fullName>
    </recommendedName>
</protein>
<organism evidence="1 2">
    <name type="scientific">Oesophagostomum dentatum</name>
    <name type="common">Nodular worm</name>
    <dbReference type="NCBI Taxonomy" id="61180"/>
    <lineage>
        <taxon>Eukaryota</taxon>
        <taxon>Metazoa</taxon>
        <taxon>Ecdysozoa</taxon>
        <taxon>Nematoda</taxon>
        <taxon>Chromadorea</taxon>
        <taxon>Rhabditida</taxon>
        <taxon>Rhabditina</taxon>
        <taxon>Rhabditomorpha</taxon>
        <taxon>Strongyloidea</taxon>
        <taxon>Strongylidae</taxon>
        <taxon>Oesophagostomum</taxon>
    </lineage>
</organism>
<sequence>MRHRDEDIAVILLGNKCPLPSHLSEQAQPSTNGAMDHAQHTCSSQFFTCNNGVIHQSAPKLFQPSLFYDVEGTKCPSYLAYLEKEEYYQCPGSYVSEKDPHPAPAPVTQSLKLLLRHCVTVCFD</sequence>
<evidence type="ECO:0008006" key="3">
    <source>
        <dbReference type="Google" id="ProtNLM"/>
    </source>
</evidence>